<evidence type="ECO:0008006" key="5">
    <source>
        <dbReference type="Google" id="ProtNLM"/>
    </source>
</evidence>
<feature type="compositionally biased region" description="Polar residues" evidence="1">
    <location>
        <begin position="259"/>
        <end position="273"/>
    </location>
</feature>
<feature type="signal peptide" evidence="2">
    <location>
        <begin position="1"/>
        <end position="24"/>
    </location>
</feature>
<evidence type="ECO:0000313" key="4">
    <source>
        <dbReference type="Proteomes" id="UP000064893"/>
    </source>
</evidence>
<evidence type="ECO:0000256" key="2">
    <source>
        <dbReference type="SAM" id="SignalP"/>
    </source>
</evidence>
<gene>
    <name evidence="3" type="ORF">L21SP5_00722</name>
</gene>
<dbReference type="EMBL" id="CP013118">
    <property type="protein sequence ID" value="ALO14394.1"/>
    <property type="molecule type" value="Genomic_DNA"/>
</dbReference>
<feature type="region of interest" description="Disordered" evidence="1">
    <location>
        <begin position="213"/>
        <end position="440"/>
    </location>
</feature>
<feature type="chain" id="PRO_5006599445" description="Vitellogenin II" evidence="2">
    <location>
        <begin position="25"/>
        <end position="440"/>
    </location>
</feature>
<keyword evidence="2" id="KW-0732">Signal</keyword>
<feature type="compositionally biased region" description="Basic and acidic residues" evidence="1">
    <location>
        <begin position="289"/>
        <end position="298"/>
    </location>
</feature>
<evidence type="ECO:0000313" key="3">
    <source>
        <dbReference type="EMBL" id="ALO14394.1"/>
    </source>
</evidence>
<reference evidence="3 4" key="1">
    <citation type="submission" date="2015-11" db="EMBL/GenBank/DDBJ databases">
        <title>Description and complete genome sequence of a novel strain predominating in hypersaline microbial mats and representing a new family of the Bacteriodetes phylum.</title>
        <authorList>
            <person name="Spring S."/>
            <person name="Bunk B."/>
            <person name="Sproer C."/>
            <person name="Klenk H.-P."/>
        </authorList>
    </citation>
    <scope>NUCLEOTIDE SEQUENCE [LARGE SCALE GENOMIC DNA]</scope>
    <source>
        <strain evidence="3 4">L21-Spi-D4</strain>
    </source>
</reference>
<accession>A0A0S2HWH2</accession>
<dbReference type="PROSITE" id="PS51257">
    <property type="entry name" value="PROKAR_LIPOPROTEIN"/>
    <property type="match status" value="1"/>
</dbReference>
<organism evidence="3 4">
    <name type="scientific">Salinivirga cyanobacteriivorans</name>
    <dbReference type="NCBI Taxonomy" id="1307839"/>
    <lineage>
        <taxon>Bacteria</taxon>
        <taxon>Pseudomonadati</taxon>
        <taxon>Bacteroidota</taxon>
        <taxon>Bacteroidia</taxon>
        <taxon>Bacteroidales</taxon>
        <taxon>Salinivirgaceae</taxon>
        <taxon>Salinivirga</taxon>
    </lineage>
</organism>
<feature type="compositionally biased region" description="Polar residues" evidence="1">
    <location>
        <begin position="304"/>
        <end position="337"/>
    </location>
</feature>
<protein>
    <recommendedName>
        <fullName evidence="5">Vitellogenin II</fullName>
    </recommendedName>
</protein>
<feature type="compositionally biased region" description="Basic and acidic residues" evidence="1">
    <location>
        <begin position="228"/>
        <end position="254"/>
    </location>
</feature>
<dbReference type="KEGG" id="blq:L21SP5_00722"/>
<proteinExistence type="predicted"/>
<dbReference type="Proteomes" id="UP000064893">
    <property type="component" value="Chromosome"/>
</dbReference>
<name>A0A0S2HWH2_9BACT</name>
<keyword evidence="4" id="KW-1185">Reference proteome</keyword>
<feature type="compositionally biased region" description="Polar residues" evidence="1">
    <location>
        <begin position="358"/>
        <end position="368"/>
    </location>
</feature>
<feature type="compositionally biased region" description="Low complexity" evidence="1">
    <location>
        <begin position="391"/>
        <end position="440"/>
    </location>
</feature>
<sequence precursor="true">MRKETTMIRLVLISLILISLGACTTMQNTAYSDDLYYVPAEEKVKVTKAQENGESTGIVENKSDLKHENAESYDGFADSYQEPVNQYDNDYVVMDYSSRLQRFHDVYVYDPYYFRDPWYDYHYSYFGSPYVGIGYNYWNSRWRLHLGWSTSWHYPYNTYPYYGGYYAGWYSPGNYWWGFYDGYYAGSYYNYYGHSGSPITEYKDRRRGYNRYSGYSASTPGSSGKSRKSLDASRADTREVVHKKVRPSDKKLDQPEATAGSSLSRRATGSADANNREIDNRRTVQTSRLAREKDEIRLTRPAGESNNMTLGNSRNSSNLNIDRNSSLIRNSRTLQLNDRQKRNIRTTNTTPHIRRSGVNRSNVNSGRTRTIRSDSHNATHQSRNSRVIRHNSNNRSTINRSRNNSSSRSSVRSSSSRSSNVSRSSSSSSRSSSSGSPRRR</sequence>
<dbReference type="STRING" id="1307839.L21SP5_00722"/>
<evidence type="ECO:0000256" key="1">
    <source>
        <dbReference type="SAM" id="MobiDB-lite"/>
    </source>
</evidence>
<dbReference type="AlphaFoldDB" id="A0A0S2HWH2"/>